<evidence type="ECO:0000256" key="1">
    <source>
        <dbReference type="SAM" id="Phobius"/>
    </source>
</evidence>
<dbReference type="RefSeq" id="WP_244819628.1">
    <property type="nucleotide sequence ID" value="NZ_CP112998.1"/>
</dbReference>
<feature type="transmembrane region" description="Helical" evidence="1">
    <location>
        <begin position="25"/>
        <end position="46"/>
    </location>
</feature>
<keyword evidence="1" id="KW-0472">Membrane</keyword>
<dbReference type="InterPro" id="IPR025407">
    <property type="entry name" value="DUF4133"/>
</dbReference>
<dbReference type="AlphaFoldDB" id="A0A9E8SMF2"/>
<feature type="transmembrane region" description="Helical" evidence="1">
    <location>
        <begin position="52"/>
        <end position="72"/>
    </location>
</feature>
<evidence type="ECO:0000313" key="3">
    <source>
        <dbReference type="Proteomes" id="UP001164653"/>
    </source>
</evidence>
<keyword evidence="1" id="KW-0812">Transmembrane</keyword>
<evidence type="ECO:0000313" key="2">
    <source>
        <dbReference type="EMBL" id="WAC13259.1"/>
    </source>
</evidence>
<protein>
    <submittedName>
        <fullName evidence="2">DUF4133 domain-containing protein</fullName>
    </submittedName>
</protein>
<dbReference type="KEGG" id="dpf:ON006_04700"/>
<proteinExistence type="predicted"/>
<sequence>MQRIIYPINKGINASIVFRGLKGQYILYMAAAIFALMILYALMYVIGINTYVSLLITVVLAGLSTALVYHLSAAYGEHGLTKALARRSIPNVVKATSRAKFMNPKKSI</sequence>
<dbReference type="EMBL" id="CP112998">
    <property type="protein sequence ID" value="WAC13259.1"/>
    <property type="molecule type" value="Genomic_DNA"/>
</dbReference>
<organism evidence="2 3">
    <name type="scientific">Dyadobacter pollutisoli</name>
    <dbReference type="NCBI Taxonomy" id="2910158"/>
    <lineage>
        <taxon>Bacteria</taxon>
        <taxon>Pseudomonadati</taxon>
        <taxon>Bacteroidota</taxon>
        <taxon>Cytophagia</taxon>
        <taxon>Cytophagales</taxon>
        <taxon>Spirosomataceae</taxon>
        <taxon>Dyadobacter</taxon>
    </lineage>
</organism>
<gene>
    <name evidence="2" type="ORF">ON006_04700</name>
</gene>
<dbReference type="Proteomes" id="UP001164653">
    <property type="component" value="Chromosome"/>
</dbReference>
<name>A0A9E8SMF2_9BACT</name>
<accession>A0A9E8SMF2</accession>
<reference evidence="2" key="1">
    <citation type="submission" date="2022-11" db="EMBL/GenBank/DDBJ databases">
        <title>Dyadobacter pollutisoli sp. nov., isolated from plastic dumped soil.</title>
        <authorList>
            <person name="Kim J.M."/>
            <person name="Kim K.R."/>
            <person name="Lee J.K."/>
            <person name="Hao L."/>
            <person name="Jeon C.O."/>
        </authorList>
    </citation>
    <scope>NUCLEOTIDE SEQUENCE</scope>
    <source>
        <strain evidence="2">U1</strain>
    </source>
</reference>
<dbReference type="Pfam" id="PF13571">
    <property type="entry name" value="DUF4133"/>
    <property type="match status" value="1"/>
</dbReference>
<keyword evidence="3" id="KW-1185">Reference proteome</keyword>
<keyword evidence="1" id="KW-1133">Transmembrane helix</keyword>